<dbReference type="SUPFAM" id="SSF49265">
    <property type="entry name" value="Fibronectin type III"/>
    <property type="match status" value="1"/>
</dbReference>
<dbReference type="EMBL" id="BK015718">
    <property type="protein sequence ID" value="DAE21807.1"/>
    <property type="molecule type" value="Genomic_DNA"/>
</dbReference>
<dbReference type="InterPro" id="IPR013783">
    <property type="entry name" value="Ig-like_fold"/>
</dbReference>
<feature type="transmembrane region" description="Helical" evidence="2">
    <location>
        <begin position="33"/>
        <end position="55"/>
    </location>
</feature>
<dbReference type="InterPro" id="IPR036116">
    <property type="entry name" value="FN3_sf"/>
</dbReference>
<reference evidence="4" key="1">
    <citation type="journal article" date="2021" name="Proc. Natl. Acad. Sci. U.S.A.">
        <title>A Catalog of Tens of Thousands of Viruses from Human Metagenomes Reveals Hidden Associations with Chronic Diseases.</title>
        <authorList>
            <person name="Tisza M.J."/>
            <person name="Buck C.B."/>
        </authorList>
    </citation>
    <scope>NUCLEOTIDE SEQUENCE</scope>
    <source>
        <strain evidence="4">CtoNH1</strain>
    </source>
</reference>
<dbReference type="InterPro" id="IPR053171">
    <property type="entry name" value="Viral_Tip_Attach_Protein"/>
</dbReference>
<evidence type="ECO:0000313" key="4">
    <source>
        <dbReference type="EMBL" id="DAE21807.1"/>
    </source>
</evidence>
<proteinExistence type="predicted"/>
<name>A0A8S5QRC2_9CAUD</name>
<dbReference type="Pfam" id="PF09327">
    <property type="entry name" value="Phage_Tail_Tip"/>
    <property type="match status" value="2"/>
</dbReference>
<dbReference type="InterPro" id="IPR003961">
    <property type="entry name" value="FN3_dom"/>
</dbReference>
<evidence type="ECO:0000259" key="3">
    <source>
        <dbReference type="PROSITE" id="PS50853"/>
    </source>
</evidence>
<dbReference type="Gene3D" id="2.60.40.10">
    <property type="entry name" value="Immunoglobulins"/>
    <property type="match status" value="1"/>
</dbReference>
<keyword evidence="1" id="KW-0560">Oxidoreductase</keyword>
<protein>
    <submittedName>
        <fullName evidence="4">Tail protein</fullName>
    </submittedName>
</protein>
<feature type="transmembrane region" description="Helical" evidence="2">
    <location>
        <begin position="6"/>
        <end position="26"/>
    </location>
</feature>
<keyword evidence="2" id="KW-0472">Membrane</keyword>
<dbReference type="InterPro" id="IPR016160">
    <property type="entry name" value="Ald_DH_CS_CYS"/>
</dbReference>
<keyword evidence="2" id="KW-0812">Transmembrane</keyword>
<dbReference type="CDD" id="cd00063">
    <property type="entry name" value="FN3"/>
    <property type="match status" value="1"/>
</dbReference>
<evidence type="ECO:0000256" key="1">
    <source>
        <dbReference type="ARBA" id="ARBA00023002"/>
    </source>
</evidence>
<feature type="domain" description="Fibronectin type-III" evidence="3">
    <location>
        <begin position="511"/>
        <end position="612"/>
    </location>
</feature>
<dbReference type="PANTHER" id="PTHR36251:SF2">
    <property type="entry name" value="GIFSY-2 PROPHAGE HOST SPECIFICITY PROTEIN J, PHAGE LAMBDA"/>
    <property type="match status" value="1"/>
</dbReference>
<accession>A0A8S5QRC2</accession>
<dbReference type="GO" id="GO:0016491">
    <property type="term" value="F:oxidoreductase activity"/>
    <property type="evidence" value="ECO:0007669"/>
    <property type="project" value="UniProtKB-KW"/>
</dbReference>
<dbReference type="InterPro" id="IPR015406">
    <property type="entry name" value="GpJ_CSF"/>
</dbReference>
<dbReference type="PROSITE" id="PS50853">
    <property type="entry name" value="FN3"/>
    <property type="match status" value="1"/>
</dbReference>
<dbReference type="PANTHER" id="PTHR36251">
    <property type="entry name" value="FELS-1 PROPHAGE HOST SPECIFICITY PROTEIN-RELATED"/>
    <property type="match status" value="1"/>
</dbReference>
<evidence type="ECO:0000256" key="2">
    <source>
        <dbReference type="SAM" id="Phobius"/>
    </source>
</evidence>
<organism evidence="4">
    <name type="scientific">Myoviridae sp. ctoNH1</name>
    <dbReference type="NCBI Taxonomy" id="2826695"/>
    <lineage>
        <taxon>Viruses</taxon>
        <taxon>Duplodnaviria</taxon>
        <taxon>Heunggongvirae</taxon>
        <taxon>Uroviricota</taxon>
        <taxon>Caudoviricetes</taxon>
    </lineage>
</organism>
<dbReference type="Pfam" id="PF00041">
    <property type="entry name" value="fn3"/>
    <property type="match status" value="1"/>
</dbReference>
<dbReference type="PROSITE" id="PS00070">
    <property type="entry name" value="ALDEHYDE_DEHYDR_CYS"/>
    <property type="match status" value="1"/>
</dbReference>
<keyword evidence="2" id="KW-1133">Transmembrane helix</keyword>
<sequence length="1109" mass="120523">MGKGGGLGIISAVLSGVIVAAAIYFTGGTVLAAIGWGAAAAGVSLISTTLLTSLLPGSVQGYGDVTDTLSRSTSGTTGLPVLYGGELPHRNGVSGGSFILTGSICSWYNVLNGDSQYLFSEQAICHTGVQKHVEQIYIDGEPVLAAPITQDGIADVNSIAAKYRPYLSLEVTFGGDYISTKSLAKQYAGPKWTDKFLGKGIVSISAVIKKDQDSLEQNLLVNDQFTMQVELKGQEIFSLVDGTKFATSNPPSIIYDYLTDNVYGMGIDPNLINLNTFKEAAAYCSQMEYYANGAISYQSSYKQNIENILQSFGGIMYIHAGQICMATDRKTLSVSSFDEHNMFGKISITTSGSSDYFNTIDAKYTNASPGSRYQTDVLRIPSDISIDEAVKTDGQVITLSRDYTWVYDQDTLARMVNTEVLKAKYALRTISFTTSEGWDLKVWDSIDVKNDELTINGKFKILSKDISTNQESIGYVTISAVEYPDSIFDGVDPGIWSPGGAINFPALTVAPPTDLKVNRMGNITSGSVVETSWKGSTDPYLRGYYVYYRLSTASNWTYAGSTSKYQTDFELYGLSTDEKYDYAVCAYNNIGLLSEKLTLLGIIPAYNFALPAVTGLHLVNSTVSQYETDSGDFNIAWNNQTNLKVNGRTFSEYFKHYEVRIYNGTTLAYTYYTQQPSFDFTFEKNAAKIRRSTIGVIAHGFTSGTYSEEVKITVENKQHKAPSGSYKIAPGYKSLFVDWDDTKLERDYVGTYISIQNTVNSTVMNMNTASPQFTSFNLVPGTYSVKIAHYDIFGIDNLNYTPESTITVSGDYHFSEQDVENINDILNLNTRLSDTLDDAIAAAYANTNTVVTQTKQEFDSKISASQTLLQTQITDNNSAMSQRIGIVESGVGDNNSKIANLSQTVVNNNSAQTQSLSQLQSTFNNQIGSVNTQLSTKADAATVNSSYTMSVNANGVVAGFKLLASTGATNTSAIYFAADKFIISPTYGVTTNAVAPFAVYNGMTYLNNAIIADASIGTAKISDASITVSKIVDGHITNAKIQDGAITNAKIANSIQSNNYYPNYSGWQINKDGTFYINGNGGTGRLVINNNVIQIFDNNGILRVRMGLW</sequence>